<evidence type="ECO:0000256" key="3">
    <source>
        <dbReference type="ARBA" id="ARBA00022729"/>
    </source>
</evidence>
<proteinExistence type="inferred from homology"/>
<evidence type="ECO:0000256" key="5">
    <source>
        <dbReference type="ARBA" id="ARBA00022801"/>
    </source>
</evidence>
<dbReference type="GO" id="GO:0042597">
    <property type="term" value="C:periplasmic space"/>
    <property type="evidence" value="ECO:0007669"/>
    <property type="project" value="TreeGrafter"/>
</dbReference>
<evidence type="ECO:0000256" key="1">
    <source>
        <dbReference type="ARBA" id="ARBA00007277"/>
    </source>
</evidence>
<evidence type="ECO:0000259" key="7">
    <source>
        <dbReference type="PROSITE" id="PS51704"/>
    </source>
</evidence>
<accession>A0A1G9XN73</accession>
<evidence type="ECO:0000256" key="4">
    <source>
        <dbReference type="ARBA" id="ARBA00022798"/>
    </source>
</evidence>
<keyword evidence="3" id="KW-0732">Signal</keyword>
<evidence type="ECO:0000256" key="2">
    <source>
        <dbReference type="ARBA" id="ARBA00012247"/>
    </source>
</evidence>
<reference evidence="9" key="1">
    <citation type="submission" date="2016-10" db="EMBL/GenBank/DDBJ databases">
        <authorList>
            <person name="Varghese N."/>
            <person name="Submissions S."/>
        </authorList>
    </citation>
    <scope>NUCLEOTIDE SEQUENCE [LARGE SCALE GENOMIC DNA]</scope>
    <source>
        <strain evidence="9">DSM 45419</strain>
    </source>
</reference>
<keyword evidence="4" id="KW-0319">Glycerol metabolism</keyword>
<dbReference type="OrthoDB" id="9758957at2"/>
<dbReference type="GO" id="GO:0006629">
    <property type="term" value="P:lipid metabolic process"/>
    <property type="evidence" value="ECO:0007669"/>
    <property type="project" value="InterPro"/>
</dbReference>
<dbReference type="GO" id="GO:0006071">
    <property type="term" value="P:glycerol metabolic process"/>
    <property type="evidence" value="ECO:0007669"/>
    <property type="project" value="UniProtKB-KW"/>
</dbReference>
<dbReference type="InterPro" id="IPR030395">
    <property type="entry name" value="GP_PDE_dom"/>
</dbReference>
<evidence type="ECO:0000313" key="8">
    <source>
        <dbReference type="EMBL" id="SDM98227.1"/>
    </source>
</evidence>
<keyword evidence="9" id="KW-1185">Reference proteome</keyword>
<dbReference type="PROSITE" id="PS51704">
    <property type="entry name" value="GP_PDE"/>
    <property type="match status" value="1"/>
</dbReference>
<feature type="domain" description="GP-PDE" evidence="7">
    <location>
        <begin position="18"/>
        <end position="334"/>
    </location>
</feature>
<dbReference type="PANTHER" id="PTHR43620">
    <property type="entry name" value="GLYCEROPHOSPHORYL DIESTER PHOSPHODIESTERASE"/>
    <property type="match status" value="1"/>
</dbReference>
<name>A0A1G9XN73_9ACTN</name>
<organism evidence="8 9">
    <name type="scientific">Geodermatophilus siccatus</name>
    <dbReference type="NCBI Taxonomy" id="1137991"/>
    <lineage>
        <taxon>Bacteria</taxon>
        <taxon>Bacillati</taxon>
        <taxon>Actinomycetota</taxon>
        <taxon>Actinomycetes</taxon>
        <taxon>Geodermatophilales</taxon>
        <taxon>Geodermatophilaceae</taxon>
        <taxon>Geodermatophilus</taxon>
    </lineage>
</organism>
<dbReference type="EMBL" id="FNHE01000010">
    <property type="protein sequence ID" value="SDM98227.1"/>
    <property type="molecule type" value="Genomic_DNA"/>
</dbReference>
<gene>
    <name evidence="8" type="ORF">SAMN05660642_03779</name>
</gene>
<protein>
    <recommendedName>
        <fullName evidence="2">glycerophosphodiester phosphodiesterase</fullName>
        <ecNumber evidence="2">3.1.4.46</ecNumber>
    </recommendedName>
</protein>
<keyword evidence="5" id="KW-0378">Hydrolase</keyword>
<sequence length="356" mass="38729">MRAIASPATVPATRPARPVIVGHRGAPAYRPEHTAASFELAIDLGADLIEPDVVVSRDGALVVRHENELSHSTDVAHRPEFADRRTTRVVDGRERTGWFTEDFTLAELRTLRAVERMPALRPLNTTYDGRAGILTLAEVVAIARRRSTPSRQVRVLAELKKPSWFDHEAGVPVPELVAAELRRLDAARPDGTVVVQSFDAAALRQLRADLGDRGPTMLQLVDDAGTDDQLVTPAGLREVSTYAQGIAPSRHRILLRDADQAMTGISDLIAQAHRAGLAVVPWTLRPENAFLPRHLRRGQAVSGTGDMQTEARLLLALGVDGLITDAPEIAVAARQELYTSRSSRTAPRSGAVLDLR</sequence>
<dbReference type="InterPro" id="IPR017946">
    <property type="entry name" value="PLC-like_Pdiesterase_TIM-brl"/>
</dbReference>
<dbReference type="AlphaFoldDB" id="A0A1G9XN73"/>
<dbReference type="Pfam" id="PF03009">
    <property type="entry name" value="GDPD"/>
    <property type="match status" value="1"/>
</dbReference>
<comment type="catalytic activity">
    <reaction evidence="6">
        <text>a sn-glycero-3-phosphodiester + H2O = an alcohol + sn-glycerol 3-phosphate + H(+)</text>
        <dbReference type="Rhea" id="RHEA:12969"/>
        <dbReference type="ChEBI" id="CHEBI:15377"/>
        <dbReference type="ChEBI" id="CHEBI:15378"/>
        <dbReference type="ChEBI" id="CHEBI:30879"/>
        <dbReference type="ChEBI" id="CHEBI:57597"/>
        <dbReference type="ChEBI" id="CHEBI:83408"/>
        <dbReference type="EC" id="3.1.4.46"/>
    </reaction>
</comment>
<evidence type="ECO:0000256" key="6">
    <source>
        <dbReference type="ARBA" id="ARBA00047512"/>
    </source>
</evidence>
<evidence type="ECO:0000313" key="9">
    <source>
        <dbReference type="Proteomes" id="UP000198680"/>
    </source>
</evidence>
<dbReference type="Proteomes" id="UP000198680">
    <property type="component" value="Unassembled WGS sequence"/>
</dbReference>
<dbReference type="EC" id="3.1.4.46" evidence="2"/>
<dbReference type="Gene3D" id="3.20.20.190">
    <property type="entry name" value="Phosphatidylinositol (PI) phosphodiesterase"/>
    <property type="match status" value="1"/>
</dbReference>
<dbReference type="SUPFAM" id="SSF51695">
    <property type="entry name" value="PLC-like phosphodiesterases"/>
    <property type="match status" value="1"/>
</dbReference>
<dbReference type="GO" id="GO:0008889">
    <property type="term" value="F:glycerophosphodiester phosphodiesterase activity"/>
    <property type="evidence" value="ECO:0007669"/>
    <property type="project" value="UniProtKB-EC"/>
</dbReference>
<dbReference type="STRING" id="1137991.SAMN05660642_03779"/>
<comment type="similarity">
    <text evidence="1">Belongs to the glycerophosphoryl diester phosphodiesterase family.</text>
</comment>
<dbReference type="PANTHER" id="PTHR43620:SF7">
    <property type="entry name" value="GLYCEROPHOSPHODIESTER PHOSPHODIESTERASE GDPD5-RELATED"/>
    <property type="match status" value="1"/>
</dbReference>